<dbReference type="EMBL" id="CP012150">
    <property type="protein sequence ID" value="AKS35627.1"/>
    <property type="molecule type" value="Genomic_DNA"/>
</dbReference>
<dbReference type="OrthoDB" id="3173471at2"/>
<name>A0A0K0XE43_MYCGD</name>
<protein>
    <recommendedName>
        <fullName evidence="3">DUF559 domain-containing protein</fullName>
    </recommendedName>
</protein>
<sequence length="282" mass="31374">MPFLGTEALAAGRVNRYQLRTRYDAVHRNVYVPRGTTLCPVDKAVAAWLWSGRRATVAGLSAAALHGSRWIDATHPAELNQPSRSRPAGIVIHSDTLADDEICRIKGIGATTPERTAFDLGRRRGLTMAVIRVDALLQATRLKIADVRLLVDRHRGARGLAQLRQVLDLADDGAESPQETRLRLLLTSAGVRPSHTQIDVFDHGLHVGRIDMGWPEWKVGVQYDGVQHWTDPRQRTRDIDQNAEYQDLGWRVVHVGADLLRYRQGAIVARTREALRAAGAPY</sequence>
<evidence type="ECO:0000313" key="1">
    <source>
        <dbReference type="EMBL" id="AKS35627.1"/>
    </source>
</evidence>
<dbReference type="SUPFAM" id="SSF52980">
    <property type="entry name" value="Restriction endonuclease-like"/>
    <property type="match status" value="1"/>
</dbReference>
<dbReference type="PATRIC" id="fig|134601.6.peg.6443"/>
<dbReference type="Gene3D" id="3.40.960.10">
    <property type="entry name" value="VSR Endonuclease"/>
    <property type="match status" value="1"/>
</dbReference>
<evidence type="ECO:0000313" key="2">
    <source>
        <dbReference type="Proteomes" id="UP000062255"/>
    </source>
</evidence>
<organism evidence="1 2">
    <name type="scientific">Mycolicibacterium goodii</name>
    <name type="common">Mycobacterium goodii</name>
    <dbReference type="NCBI Taxonomy" id="134601"/>
    <lineage>
        <taxon>Bacteria</taxon>
        <taxon>Bacillati</taxon>
        <taxon>Actinomycetota</taxon>
        <taxon>Actinomycetes</taxon>
        <taxon>Mycobacteriales</taxon>
        <taxon>Mycobacteriaceae</taxon>
        <taxon>Mycolicibacterium</taxon>
    </lineage>
</organism>
<dbReference type="RefSeq" id="WP_049748083.1">
    <property type="nucleotide sequence ID" value="NZ_CP012150.1"/>
</dbReference>
<evidence type="ECO:0008006" key="3">
    <source>
        <dbReference type="Google" id="ProtNLM"/>
    </source>
</evidence>
<dbReference type="AlphaFoldDB" id="A0A0K0XE43"/>
<dbReference type="KEGG" id="mgo:AFA91_31145"/>
<dbReference type="STRING" id="134601.AFA91_31145"/>
<accession>A0A0K0XE43</accession>
<proteinExistence type="predicted"/>
<dbReference type="Proteomes" id="UP000062255">
    <property type="component" value="Chromosome"/>
</dbReference>
<gene>
    <name evidence="1" type="ORF">AFA91_31145</name>
</gene>
<dbReference type="InterPro" id="IPR011335">
    <property type="entry name" value="Restrct_endonuc-II-like"/>
</dbReference>
<reference evidence="1 2" key="1">
    <citation type="submission" date="2015-07" db="EMBL/GenBank/DDBJ databases">
        <title>Complete genome sequence of Mycobacterium goodii X7B, a facultative thermophilic biodesulfurizing bacterium.</title>
        <authorList>
            <person name="Yu B."/>
            <person name="Li F."/>
            <person name="Xu P."/>
        </authorList>
    </citation>
    <scope>NUCLEOTIDE SEQUENCE [LARGE SCALE GENOMIC DNA]</scope>
    <source>
        <strain evidence="1 2">X7B</strain>
    </source>
</reference>